<dbReference type="Proteomes" id="UP000653343">
    <property type="component" value="Unassembled WGS sequence"/>
</dbReference>
<evidence type="ECO:0000313" key="1">
    <source>
        <dbReference type="EMBL" id="GGX53161.1"/>
    </source>
</evidence>
<sequence>MTDEEVIREFAEIVPKTDRAALGQLMELVRAWTAKKPRKPEQVVREVRLKLVAGKN</sequence>
<accession>A0ABQ2Y222</accession>
<keyword evidence="2" id="KW-1185">Reference proteome</keyword>
<protein>
    <submittedName>
        <fullName evidence="1">Uncharacterized protein</fullName>
    </submittedName>
</protein>
<dbReference type="RefSeq" id="WP_189358801.1">
    <property type="nucleotide sequence ID" value="NZ_BMYU01000012.1"/>
</dbReference>
<organism evidence="1 2">
    <name type="scientific">Undibacterium squillarum</name>
    <dbReference type="NCBI Taxonomy" id="1131567"/>
    <lineage>
        <taxon>Bacteria</taxon>
        <taxon>Pseudomonadati</taxon>
        <taxon>Pseudomonadota</taxon>
        <taxon>Betaproteobacteria</taxon>
        <taxon>Burkholderiales</taxon>
        <taxon>Oxalobacteraceae</taxon>
        <taxon>Undibacterium</taxon>
    </lineage>
</organism>
<reference evidence="2" key="1">
    <citation type="journal article" date="2019" name="Int. J. Syst. Evol. Microbiol.">
        <title>The Global Catalogue of Microorganisms (GCM) 10K type strain sequencing project: providing services to taxonomists for standard genome sequencing and annotation.</title>
        <authorList>
            <consortium name="The Broad Institute Genomics Platform"/>
            <consortium name="The Broad Institute Genome Sequencing Center for Infectious Disease"/>
            <person name="Wu L."/>
            <person name="Ma J."/>
        </authorList>
    </citation>
    <scope>NUCLEOTIDE SEQUENCE [LARGE SCALE GENOMIC DNA]</scope>
    <source>
        <strain evidence="2">KCTC 23917</strain>
    </source>
</reference>
<evidence type="ECO:0000313" key="2">
    <source>
        <dbReference type="Proteomes" id="UP000653343"/>
    </source>
</evidence>
<name>A0ABQ2Y222_9BURK</name>
<comment type="caution">
    <text evidence="1">The sequence shown here is derived from an EMBL/GenBank/DDBJ whole genome shotgun (WGS) entry which is preliminary data.</text>
</comment>
<proteinExistence type="predicted"/>
<gene>
    <name evidence="1" type="ORF">GCM10010946_34690</name>
</gene>
<dbReference type="EMBL" id="BMYU01000012">
    <property type="protein sequence ID" value="GGX53161.1"/>
    <property type="molecule type" value="Genomic_DNA"/>
</dbReference>